<proteinExistence type="predicted"/>
<organism evidence="2 3">
    <name type="scientific">Marinicrinis lubricantis</name>
    <dbReference type="NCBI Taxonomy" id="2086470"/>
    <lineage>
        <taxon>Bacteria</taxon>
        <taxon>Bacillati</taxon>
        <taxon>Bacillota</taxon>
        <taxon>Bacilli</taxon>
        <taxon>Bacillales</taxon>
        <taxon>Paenibacillaceae</taxon>
    </lineage>
</organism>
<feature type="signal peptide" evidence="1">
    <location>
        <begin position="1"/>
        <end position="24"/>
    </location>
</feature>
<dbReference type="Proteomes" id="UP001596250">
    <property type="component" value="Unassembled WGS sequence"/>
</dbReference>
<dbReference type="RefSeq" id="WP_379894779.1">
    <property type="nucleotide sequence ID" value="NZ_CBCSCT010000042.1"/>
</dbReference>
<evidence type="ECO:0000313" key="2">
    <source>
        <dbReference type="EMBL" id="MFC5987403.1"/>
    </source>
</evidence>
<comment type="caution">
    <text evidence="2">The sequence shown here is derived from an EMBL/GenBank/DDBJ whole genome shotgun (WGS) entry which is preliminary data.</text>
</comment>
<protein>
    <submittedName>
        <fullName evidence="2">YhcN/YlaJ family sporulation lipoprotein</fullName>
    </submittedName>
</protein>
<dbReference type="EMBL" id="JBHSQV010000161">
    <property type="protein sequence ID" value="MFC5987403.1"/>
    <property type="molecule type" value="Genomic_DNA"/>
</dbReference>
<dbReference type="PROSITE" id="PS51257">
    <property type="entry name" value="PROKAR_LIPOPROTEIN"/>
    <property type="match status" value="1"/>
</dbReference>
<dbReference type="InterPro" id="IPR019076">
    <property type="entry name" value="Spore_lipoprot_YhcN/YlaJ-like"/>
</dbReference>
<keyword evidence="1" id="KW-0732">Signal</keyword>
<dbReference type="NCBIfam" id="TIGR02898">
    <property type="entry name" value="spore_YhcN_YlaJ"/>
    <property type="match status" value="1"/>
</dbReference>
<evidence type="ECO:0000313" key="3">
    <source>
        <dbReference type="Proteomes" id="UP001596250"/>
    </source>
</evidence>
<accession>A0ABW1IRB4</accession>
<reference evidence="3" key="1">
    <citation type="journal article" date="2019" name="Int. J. Syst. Evol. Microbiol.">
        <title>The Global Catalogue of Microorganisms (GCM) 10K type strain sequencing project: providing services to taxonomists for standard genome sequencing and annotation.</title>
        <authorList>
            <consortium name="The Broad Institute Genomics Platform"/>
            <consortium name="The Broad Institute Genome Sequencing Center for Infectious Disease"/>
            <person name="Wu L."/>
            <person name="Ma J."/>
        </authorList>
    </citation>
    <scope>NUCLEOTIDE SEQUENCE [LARGE SCALE GENOMIC DNA]</scope>
    <source>
        <strain evidence="3">CCM 8749</strain>
    </source>
</reference>
<evidence type="ECO:0000256" key="1">
    <source>
        <dbReference type="SAM" id="SignalP"/>
    </source>
</evidence>
<gene>
    <name evidence="2" type="ORF">ACFPXP_13410</name>
</gene>
<keyword evidence="2" id="KW-0449">Lipoprotein</keyword>
<feature type="chain" id="PRO_5046242715" evidence="1">
    <location>
        <begin position="25"/>
        <end position="166"/>
    </location>
</feature>
<sequence length="166" mass="18518">MFSNTARMKSVVLLLVMVPVLTTGCTNQRNNQNNQVKTQEVRMQQAPNQMPQNVDNRIRIGQQAADKITQIPGVLKANVLVTQKNAYVAATLDTNQGQLTPGIESRIAQQVKQTDPTIKNVYVSTNPDFVEHVNRYVSDVAQGRPVSGFFKEFSDMVQRIFPNAQS</sequence>
<dbReference type="Pfam" id="PF09580">
    <property type="entry name" value="Spore_YhcN_YlaJ"/>
    <property type="match status" value="1"/>
</dbReference>
<name>A0ABW1IRB4_9BACL</name>
<dbReference type="InterPro" id="IPR014247">
    <property type="entry name" value="Spore_lipoprot_YhcN/YlaJ"/>
</dbReference>
<keyword evidence="3" id="KW-1185">Reference proteome</keyword>